<gene>
    <name evidence="2" type="ORF">PENANT_c003G03336</name>
</gene>
<dbReference type="Proteomes" id="UP000191672">
    <property type="component" value="Unassembled WGS sequence"/>
</dbReference>
<feature type="compositionally biased region" description="Pro residues" evidence="1">
    <location>
        <begin position="121"/>
        <end position="136"/>
    </location>
</feature>
<dbReference type="STRING" id="416450.A0A1V6QIA1"/>
<evidence type="ECO:0008006" key="4">
    <source>
        <dbReference type="Google" id="ProtNLM"/>
    </source>
</evidence>
<protein>
    <recommendedName>
        <fullName evidence="4">BTB domain-containing protein</fullName>
    </recommendedName>
</protein>
<evidence type="ECO:0000256" key="1">
    <source>
        <dbReference type="SAM" id="MobiDB-lite"/>
    </source>
</evidence>
<name>A0A1V6QIA1_9EURO</name>
<comment type="caution">
    <text evidence="2">The sequence shown here is derived from an EMBL/GenBank/DDBJ whole genome shotgun (WGS) entry which is preliminary data.</text>
</comment>
<evidence type="ECO:0000313" key="3">
    <source>
        <dbReference type="Proteomes" id="UP000191672"/>
    </source>
</evidence>
<dbReference type="SUPFAM" id="SSF54695">
    <property type="entry name" value="POZ domain"/>
    <property type="match status" value="1"/>
</dbReference>
<proteinExistence type="predicted"/>
<reference evidence="3" key="1">
    <citation type="journal article" date="2017" name="Nat. Microbiol.">
        <title>Global analysis of biosynthetic gene clusters reveals vast potential of secondary metabolite production in Penicillium species.</title>
        <authorList>
            <person name="Nielsen J.C."/>
            <person name="Grijseels S."/>
            <person name="Prigent S."/>
            <person name="Ji B."/>
            <person name="Dainat J."/>
            <person name="Nielsen K.F."/>
            <person name="Frisvad J.C."/>
            <person name="Workman M."/>
            <person name="Nielsen J."/>
        </authorList>
    </citation>
    <scope>NUCLEOTIDE SEQUENCE [LARGE SCALE GENOMIC DNA]</scope>
    <source>
        <strain evidence="3">IBT 31811</strain>
    </source>
</reference>
<dbReference type="AlphaFoldDB" id="A0A1V6QIA1"/>
<evidence type="ECO:0000313" key="2">
    <source>
        <dbReference type="EMBL" id="OQD88950.1"/>
    </source>
</evidence>
<keyword evidence="3" id="KW-1185">Reference proteome</keyword>
<sequence>MEGSFGRCLSSPLFTFIVGDNKKEVTVHSFALARLSQPLNTLINGEMIEAKTRHVDWSDIDEDTFARLCEFGYFRNYTPPISRLIDGRSPFTKVTETAKEKKKRKKNRLHSDWNDSLMEPTPEPGPEAEPEAPPPDDACDDQEVPYKERSVWTGQLRDVFERSLVVPSPPITDLDYTFMPPKNAGSWEDFSPVFLEQARLYVLADKYCIESLCQLVLFKLHQTLINFKLYDTGLSGIIELVRFVYTNTPPNYGEKIDAMRNLVTRYVVSILGQIGENECFQELLEEGGPFVTDFWHIIWGIKKNSSA</sequence>
<dbReference type="EMBL" id="MDYN01000003">
    <property type="protein sequence ID" value="OQD88950.1"/>
    <property type="molecule type" value="Genomic_DNA"/>
</dbReference>
<dbReference type="Gene3D" id="3.30.710.10">
    <property type="entry name" value="Potassium Channel Kv1.1, Chain A"/>
    <property type="match status" value="1"/>
</dbReference>
<organism evidence="2 3">
    <name type="scientific">Penicillium antarcticum</name>
    <dbReference type="NCBI Taxonomy" id="416450"/>
    <lineage>
        <taxon>Eukaryota</taxon>
        <taxon>Fungi</taxon>
        <taxon>Dikarya</taxon>
        <taxon>Ascomycota</taxon>
        <taxon>Pezizomycotina</taxon>
        <taxon>Eurotiomycetes</taxon>
        <taxon>Eurotiomycetidae</taxon>
        <taxon>Eurotiales</taxon>
        <taxon>Aspergillaceae</taxon>
        <taxon>Penicillium</taxon>
    </lineage>
</organism>
<dbReference type="PANTHER" id="PTHR47843">
    <property type="entry name" value="BTB DOMAIN-CONTAINING PROTEIN-RELATED"/>
    <property type="match status" value="1"/>
</dbReference>
<feature type="region of interest" description="Disordered" evidence="1">
    <location>
        <begin position="95"/>
        <end position="142"/>
    </location>
</feature>
<accession>A0A1V6QIA1</accession>
<dbReference type="InterPro" id="IPR011333">
    <property type="entry name" value="SKP1/BTB/POZ_sf"/>
</dbReference>